<sequence length="68" mass="7772">MIIRVQDTHGNQIGEFEQGRIEVYMPVTIDALANEHGCIITTHGEPVIKEDFPLSTLIIRERQLGWKL</sequence>
<evidence type="ECO:0000313" key="1">
    <source>
        <dbReference type="EMBL" id="KKM99530.1"/>
    </source>
</evidence>
<name>A0A0F9PEQ7_9ZZZZ</name>
<dbReference type="EMBL" id="LAZR01005486">
    <property type="protein sequence ID" value="KKM99530.1"/>
    <property type="molecule type" value="Genomic_DNA"/>
</dbReference>
<organism evidence="1">
    <name type="scientific">marine sediment metagenome</name>
    <dbReference type="NCBI Taxonomy" id="412755"/>
    <lineage>
        <taxon>unclassified sequences</taxon>
        <taxon>metagenomes</taxon>
        <taxon>ecological metagenomes</taxon>
    </lineage>
</organism>
<dbReference type="AlphaFoldDB" id="A0A0F9PEQ7"/>
<proteinExistence type="predicted"/>
<gene>
    <name evidence="1" type="ORF">LCGC14_1146940</name>
</gene>
<protein>
    <submittedName>
        <fullName evidence="1">Uncharacterized protein</fullName>
    </submittedName>
</protein>
<comment type="caution">
    <text evidence="1">The sequence shown here is derived from an EMBL/GenBank/DDBJ whole genome shotgun (WGS) entry which is preliminary data.</text>
</comment>
<reference evidence="1" key="1">
    <citation type="journal article" date="2015" name="Nature">
        <title>Complex archaea that bridge the gap between prokaryotes and eukaryotes.</title>
        <authorList>
            <person name="Spang A."/>
            <person name="Saw J.H."/>
            <person name="Jorgensen S.L."/>
            <person name="Zaremba-Niedzwiedzka K."/>
            <person name="Martijn J."/>
            <person name="Lind A.E."/>
            <person name="van Eijk R."/>
            <person name="Schleper C."/>
            <person name="Guy L."/>
            <person name="Ettema T.J."/>
        </authorList>
    </citation>
    <scope>NUCLEOTIDE SEQUENCE</scope>
</reference>
<accession>A0A0F9PEQ7</accession>